<feature type="region of interest" description="Disordered" evidence="5">
    <location>
        <begin position="702"/>
        <end position="763"/>
    </location>
</feature>
<feature type="region of interest" description="Disordered" evidence="5">
    <location>
        <begin position="276"/>
        <end position="304"/>
    </location>
</feature>
<keyword evidence="2 6" id="KW-0812">Transmembrane</keyword>
<feature type="compositionally biased region" description="Acidic residues" evidence="5">
    <location>
        <begin position="492"/>
        <end position="501"/>
    </location>
</feature>
<feature type="compositionally biased region" description="Low complexity" evidence="5">
    <location>
        <begin position="704"/>
        <end position="715"/>
    </location>
</feature>
<feature type="compositionally biased region" description="Polar residues" evidence="5">
    <location>
        <begin position="632"/>
        <end position="643"/>
    </location>
</feature>
<name>A0A370TWI2_9HELO</name>
<dbReference type="EMBL" id="NPIC01000002">
    <property type="protein sequence ID" value="RDL39885.1"/>
    <property type="molecule type" value="Genomic_DNA"/>
</dbReference>
<reference evidence="8 9" key="1">
    <citation type="journal article" date="2018" name="IMA Fungus">
        <title>IMA Genome-F 9: Draft genome sequence of Annulohypoxylon stygium, Aspergillus mulundensis, Berkeleyomyces basicola (syn. Thielaviopsis basicola), Ceratocystis smalleyi, two Cercospora beticola strains, Coleophoma cylindrospora, Fusarium fracticaudum, Phialophora cf. hyalina, and Morchella septimelata.</title>
        <authorList>
            <person name="Wingfield B.D."/>
            <person name="Bills G.F."/>
            <person name="Dong Y."/>
            <person name="Huang W."/>
            <person name="Nel W.J."/>
            <person name="Swalarsk-Parry B.S."/>
            <person name="Vaghefi N."/>
            <person name="Wilken P.M."/>
            <person name="An Z."/>
            <person name="de Beer Z.W."/>
            <person name="De Vos L."/>
            <person name="Chen L."/>
            <person name="Duong T.A."/>
            <person name="Gao Y."/>
            <person name="Hammerbacher A."/>
            <person name="Kikkert J.R."/>
            <person name="Li Y."/>
            <person name="Li H."/>
            <person name="Li K."/>
            <person name="Li Q."/>
            <person name="Liu X."/>
            <person name="Ma X."/>
            <person name="Naidoo K."/>
            <person name="Pethybridge S.J."/>
            <person name="Sun J."/>
            <person name="Steenkamp E.T."/>
            <person name="van der Nest M.A."/>
            <person name="van Wyk S."/>
            <person name="Wingfield M.J."/>
            <person name="Xiong C."/>
            <person name="Yue Q."/>
            <person name="Zhang X."/>
        </authorList>
    </citation>
    <scope>NUCLEOTIDE SEQUENCE [LARGE SCALE GENOMIC DNA]</scope>
    <source>
        <strain evidence="8 9">BP 5553</strain>
    </source>
</reference>
<feature type="compositionally biased region" description="Basic and acidic residues" evidence="5">
    <location>
        <begin position="746"/>
        <end position="755"/>
    </location>
</feature>
<feature type="chain" id="PRO_5016985357" description="Mid2 domain-containing protein" evidence="7">
    <location>
        <begin position="27"/>
        <end position="763"/>
    </location>
</feature>
<dbReference type="GO" id="GO:0071944">
    <property type="term" value="C:cell periphery"/>
    <property type="evidence" value="ECO:0007669"/>
    <property type="project" value="UniProtKB-ARBA"/>
</dbReference>
<sequence>MAITVFAMPSSSLLLLFSVALGLSHADPFALPIQTAVYSPDEWSPRPTGAPADPAALFKRGGSVDVAVCGWIGGLSAKPVACSSGSSCIHDTIHALMGCCTTEGPCIQGVYSTCIDKKSAGWATTTGLVNNGVTTCAGDSLCYQVTYPGKYMQYMCGDPKAAAQVATTFEGQPTDMRMQIVYTGVTFSPMVPVPSAGPGTPVSPTNVNANAFSSETGGAAGKVSPVAAAPSEPPSGAPSKGTSTGAIAGGTAGAVAGVTIIVLLGVWCWRRRQKAANRRRPDSLFEPTRNEPFASPFQPVQHYNAPDEMVSPMSGMRETFAPMPGRPDTGASTHNPFHYDTAYRGGGGMAMDQRHPSFSTVAGLNPFADEVAPPIPTNRGRFHDEHDIAENRFYDNNHRFDDNHPYADNPLLPNDHLFADVAASNPFTDAQGYETIPTSGQVQKPYQPYQPLSRNQPSPVTASEQTQPLVDEIDDFSRSWQASAGSHRDPNEQSDDEDDGEDRGMVQTATSVPVAHGNLIETHSSEALNDMGRNPHERSQTPNFRNMPSETSSLLAASLTQTGLPSNAETLQRASPTNVGRATIPTMQEKIQKLAQEKAQIVRKRTESQEQIREQEEPLQNEAGIQKERPFSDTSMYSSNTYFSREDSVRSTRLPPPPAPSTTIPKRTESFGLNRAIKPALDEDLGGDDFWSSGWSGIGGGWLEGQSGRSSTIGNTDGGDGGSASGSAVAPISRKPVPNGVPVVHKPVELRDGPQRKNTFGEV</sequence>
<proteinExistence type="predicted"/>
<evidence type="ECO:0000256" key="7">
    <source>
        <dbReference type="SAM" id="SignalP"/>
    </source>
</evidence>
<feature type="compositionally biased region" description="Polar residues" evidence="5">
    <location>
        <begin position="540"/>
        <end position="550"/>
    </location>
</feature>
<keyword evidence="9" id="KW-1185">Reference proteome</keyword>
<dbReference type="STRING" id="2656787.A0A370TWI2"/>
<feature type="transmembrane region" description="Helical" evidence="6">
    <location>
        <begin position="247"/>
        <end position="269"/>
    </location>
</feature>
<protein>
    <recommendedName>
        <fullName evidence="10">Mid2 domain-containing protein</fullName>
    </recommendedName>
</protein>
<dbReference type="InterPro" id="IPR051694">
    <property type="entry name" value="Immunoregulatory_rcpt-like"/>
</dbReference>
<dbReference type="RefSeq" id="XP_031872541.1">
    <property type="nucleotide sequence ID" value="XM_032012848.1"/>
</dbReference>
<dbReference type="OrthoDB" id="5386093at2759"/>
<keyword evidence="4 6" id="KW-0472">Membrane</keyword>
<evidence type="ECO:0000256" key="1">
    <source>
        <dbReference type="ARBA" id="ARBA00004167"/>
    </source>
</evidence>
<feature type="compositionally biased region" description="Basic and acidic residues" evidence="5">
    <location>
        <begin position="605"/>
        <end position="616"/>
    </location>
</feature>
<dbReference type="GO" id="GO:0016020">
    <property type="term" value="C:membrane"/>
    <property type="evidence" value="ECO:0007669"/>
    <property type="project" value="UniProtKB-SubCell"/>
</dbReference>
<dbReference type="GeneID" id="43597074"/>
<evidence type="ECO:0000256" key="4">
    <source>
        <dbReference type="ARBA" id="ARBA00023136"/>
    </source>
</evidence>
<dbReference type="PANTHER" id="PTHR15549">
    <property type="entry name" value="PAIRED IMMUNOGLOBULIN-LIKE TYPE 2 RECEPTOR"/>
    <property type="match status" value="1"/>
</dbReference>
<accession>A0A370TWI2</accession>
<evidence type="ECO:0000256" key="5">
    <source>
        <dbReference type="SAM" id="MobiDB-lite"/>
    </source>
</evidence>
<feature type="compositionally biased region" description="Polar residues" evidence="5">
    <location>
        <begin position="436"/>
        <end position="465"/>
    </location>
</feature>
<comment type="subcellular location">
    <subcellularLocation>
        <location evidence="1">Membrane</location>
        <topology evidence="1">Single-pass membrane protein</topology>
    </subcellularLocation>
</comment>
<feature type="compositionally biased region" description="Polar residues" evidence="5">
    <location>
        <begin position="202"/>
        <end position="216"/>
    </location>
</feature>
<evidence type="ECO:0000256" key="2">
    <source>
        <dbReference type="ARBA" id="ARBA00022692"/>
    </source>
</evidence>
<gene>
    <name evidence="8" type="ORF">BP5553_04225</name>
</gene>
<feature type="region of interest" description="Disordered" evidence="5">
    <location>
        <begin position="481"/>
        <end position="504"/>
    </location>
</feature>
<evidence type="ECO:0000256" key="6">
    <source>
        <dbReference type="SAM" id="Phobius"/>
    </source>
</evidence>
<feature type="region of interest" description="Disordered" evidence="5">
    <location>
        <begin position="526"/>
        <end position="550"/>
    </location>
</feature>
<organism evidence="8 9">
    <name type="scientific">Venustampulla echinocandica</name>
    <dbReference type="NCBI Taxonomy" id="2656787"/>
    <lineage>
        <taxon>Eukaryota</taxon>
        <taxon>Fungi</taxon>
        <taxon>Dikarya</taxon>
        <taxon>Ascomycota</taxon>
        <taxon>Pezizomycotina</taxon>
        <taxon>Leotiomycetes</taxon>
        <taxon>Helotiales</taxon>
        <taxon>Pleuroascaceae</taxon>
        <taxon>Venustampulla</taxon>
    </lineage>
</organism>
<evidence type="ECO:0000256" key="3">
    <source>
        <dbReference type="ARBA" id="ARBA00022989"/>
    </source>
</evidence>
<keyword evidence="7" id="KW-0732">Signal</keyword>
<feature type="region of interest" description="Disordered" evidence="5">
    <location>
        <begin position="605"/>
        <end position="668"/>
    </location>
</feature>
<feature type="region of interest" description="Disordered" evidence="5">
    <location>
        <begin position="429"/>
        <end position="465"/>
    </location>
</feature>
<feature type="signal peptide" evidence="7">
    <location>
        <begin position="1"/>
        <end position="26"/>
    </location>
</feature>
<comment type="caution">
    <text evidence="8">The sequence shown here is derived from an EMBL/GenBank/DDBJ whole genome shotgun (WGS) entry which is preliminary data.</text>
</comment>
<evidence type="ECO:0008006" key="10">
    <source>
        <dbReference type="Google" id="ProtNLM"/>
    </source>
</evidence>
<dbReference type="AlphaFoldDB" id="A0A370TWI2"/>
<evidence type="ECO:0000313" key="8">
    <source>
        <dbReference type="EMBL" id="RDL39885.1"/>
    </source>
</evidence>
<feature type="region of interest" description="Disordered" evidence="5">
    <location>
        <begin position="197"/>
        <end position="244"/>
    </location>
</feature>
<evidence type="ECO:0000313" key="9">
    <source>
        <dbReference type="Proteomes" id="UP000254866"/>
    </source>
</evidence>
<keyword evidence="3 6" id="KW-1133">Transmembrane helix</keyword>
<dbReference type="Proteomes" id="UP000254866">
    <property type="component" value="Unassembled WGS sequence"/>
</dbReference>